<gene>
    <name evidence="8" type="primary">panC</name>
    <name evidence="9" type="ORF">DRB17_04700</name>
</gene>
<dbReference type="UniPathway" id="UPA00028">
    <property type="reaction ID" value="UER00005"/>
</dbReference>
<keyword evidence="6 8" id="KW-0067">ATP-binding</keyword>
<keyword evidence="4 8" id="KW-0566">Pantothenate biosynthesis</keyword>
<keyword evidence="10" id="KW-1185">Reference proteome</keyword>
<comment type="caution">
    <text evidence="9">The sequence shown here is derived from an EMBL/GenBank/DDBJ whole genome shotgun (WGS) entry which is preliminary data.</text>
</comment>
<dbReference type="NCBIfam" id="TIGR00018">
    <property type="entry name" value="panC"/>
    <property type="match status" value="1"/>
</dbReference>
<sequence length="295" mass="31807">MPWRAETNVSSEAAPLPIVRTVGALRTRIRGFRQAGETVALVPTMGALHEGHLELAHRAGAACDRVVATLFVNPKQFDRPDDLERYPRTEARDAELLAGAGCHLLFAPPAEEVYPDGFATTVSVAGVTGSMEGAHRPGHFDGVATVVTKLLLQGLPDIAFFGEKDYQQLQTIRRMVRDLDIPVAIEGVPTVREADGLALSSRNRNLTAEQRRIAPALAKTLYDIAARLSGGGVDAGLVLDEGREALLRAGFDSVDYLELRDSANLTPLAQADRPARLLAAAWLGHTRLIDNVPVE</sequence>
<dbReference type="SUPFAM" id="SSF52374">
    <property type="entry name" value="Nucleotidylyl transferase"/>
    <property type="match status" value="1"/>
</dbReference>
<dbReference type="PANTHER" id="PTHR21299">
    <property type="entry name" value="CYTIDYLATE KINASE/PANTOATE-BETA-ALANINE LIGASE"/>
    <property type="match status" value="1"/>
</dbReference>
<evidence type="ECO:0000256" key="1">
    <source>
        <dbReference type="ARBA" id="ARBA00004990"/>
    </source>
</evidence>
<dbReference type="Pfam" id="PF02569">
    <property type="entry name" value="Pantoate_ligase"/>
    <property type="match status" value="1"/>
</dbReference>
<dbReference type="AlphaFoldDB" id="A0A369TFB7"/>
<protein>
    <recommendedName>
        <fullName evidence="8">Pantothenate synthetase</fullName>
        <shortName evidence="8">PS</shortName>
        <ecNumber evidence="8">6.3.2.1</ecNumber>
    </recommendedName>
    <alternativeName>
        <fullName evidence="8">Pantoate--beta-alanine ligase</fullName>
    </alternativeName>
    <alternativeName>
        <fullName evidence="8">Pantoate-activating enzyme</fullName>
    </alternativeName>
</protein>
<dbReference type="Gene3D" id="3.40.50.620">
    <property type="entry name" value="HUPs"/>
    <property type="match status" value="1"/>
</dbReference>
<dbReference type="CDD" id="cd00560">
    <property type="entry name" value="PanC"/>
    <property type="match status" value="1"/>
</dbReference>
<dbReference type="Gene3D" id="3.30.1300.10">
    <property type="entry name" value="Pantoate-beta-alanine ligase, C-terminal domain"/>
    <property type="match status" value="1"/>
</dbReference>
<comment type="catalytic activity">
    <reaction evidence="7 8">
        <text>(R)-pantoate + beta-alanine + ATP = (R)-pantothenate + AMP + diphosphate + H(+)</text>
        <dbReference type="Rhea" id="RHEA:10912"/>
        <dbReference type="ChEBI" id="CHEBI:15378"/>
        <dbReference type="ChEBI" id="CHEBI:15980"/>
        <dbReference type="ChEBI" id="CHEBI:29032"/>
        <dbReference type="ChEBI" id="CHEBI:30616"/>
        <dbReference type="ChEBI" id="CHEBI:33019"/>
        <dbReference type="ChEBI" id="CHEBI:57966"/>
        <dbReference type="ChEBI" id="CHEBI:456215"/>
        <dbReference type="EC" id="6.3.2.1"/>
    </reaction>
</comment>
<evidence type="ECO:0000256" key="3">
    <source>
        <dbReference type="ARBA" id="ARBA00022598"/>
    </source>
</evidence>
<evidence type="ECO:0000256" key="2">
    <source>
        <dbReference type="ARBA" id="ARBA00009256"/>
    </source>
</evidence>
<keyword evidence="5 8" id="KW-0547">Nucleotide-binding</keyword>
<comment type="subunit">
    <text evidence="8">Homodimer.</text>
</comment>
<comment type="subcellular location">
    <subcellularLocation>
        <location evidence="8">Cytoplasm</location>
    </subcellularLocation>
</comment>
<keyword evidence="8" id="KW-0963">Cytoplasm</keyword>
<dbReference type="GO" id="GO:0005524">
    <property type="term" value="F:ATP binding"/>
    <property type="evidence" value="ECO:0007669"/>
    <property type="project" value="UniProtKB-KW"/>
</dbReference>
<dbReference type="InterPro" id="IPR042176">
    <property type="entry name" value="Pantoate_ligase_C"/>
</dbReference>
<evidence type="ECO:0000256" key="8">
    <source>
        <dbReference type="HAMAP-Rule" id="MF_00158"/>
    </source>
</evidence>
<accession>A0A369TFB7</accession>
<feature type="binding site" evidence="8">
    <location>
        <position position="191"/>
    </location>
    <ligand>
        <name>ATP</name>
        <dbReference type="ChEBI" id="CHEBI:30616"/>
    </ligand>
</feature>
<evidence type="ECO:0000256" key="4">
    <source>
        <dbReference type="ARBA" id="ARBA00022655"/>
    </source>
</evidence>
<dbReference type="HAMAP" id="MF_00158">
    <property type="entry name" value="PanC"/>
    <property type="match status" value="1"/>
</dbReference>
<feature type="binding site" evidence="8">
    <location>
        <begin position="199"/>
        <end position="202"/>
    </location>
    <ligand>
        <name>ATP</name>
        <dbReference type="ChEBI" id="CHEBI:30616"/>
    </ligand>
</feature>
<comment type="miscellaneous">
    <text evidence="8">The reaction proceeds by a bi uni uni bi ping pong mechanism.</text>
</comment>
<evidence type="ECO:0000256" key="5">
    <source>
        <dbReference type="ARBA" id="ARBA00022741"/>
    </source>
</evidence>
<feature type="binding site" evidence="8">
    <location>
        <begin position="45"/>
        <end position="52"/>
    </location>
    <ligand>
        <name>ATP</name>
        <dbReference type="ChEBI" id="CHEBI:30616"/>
    </ligand>
</feature>
<evidence type="ECO:0000256" key="7">
    <source>
        <dbReference type="ARBA" id="ARBA00048258"/>
    </source>
</evidence>
<dbReference type="GO" id="GO:0005829">
    <property type="term" value="C:cytosol"/>
    <property type="evidence" value="ECO:0007669"/>
    <property type="project" value="TreeGrafter"/>
</dbReference>
<name>A0A369TFB7_9PROT</name>
<keyword evidence="3 8" id="KW-0436">Ligase</keyword>
<dbReference type="EMBL" id="QPMH01000003">
    <property type="protein sequence ID" value="RDD63075.1"/>
    <property type="molecule type" value="Genomic_DNA"/>
</dbReference>
<dbReference type="PANTHER" id="PTHR21299:SF1">
    <property type="entry name" value="PANTOATE--BETA-ALANINE LIGASE"/>
    <property type="match status" value="1"/>
</dbReference>
<evidence type="ECO:0000256" key="6">
    <source>
        <dbReference type="ARBA" id="ARBA00022840"/>
    </source>
</evidence>
<feature type="binding site" evidence="8">
    <location>
        <position position="76"/>
    </location>
    <ligand>
        <name>(R)-pantoate</name>
        <dbReference type="ChEBI" id="CHEBI:15980"/>
    </ligand>
</feature>
<dbReference type="GO" id="GO:0015940">
    <property type="term" value="P:pantothenate biosynthetic process"/>
    <property type="evidence" value="ECO:0007669"/>
    <property type="project" value="UniProtKB-UniRule"/>
</dbReference>
<feature type="binding site" evidence="8">
    <location>
        <begin position="162"/>
        <end position="165"/>
    </location>
    <ligand>
        <name>ATP</name>
        <dbReference type="ChEBI" id="CHEBI:30616"/>
    </ligand>
</feature>
<evidence type="ECO:0000313" key="9">
    <source>
        <dbReference type="EMBL" id="RDD63075.1"/>
    </source>
</evidence>
<dbReference type="InterPro" id="IPR014729">
    <property type="entry name" value="Rossmann-like_a/b/a_fold"/>
</dbReference>
<comment type="similarity">
    <text evidence="2 8">Belongs to the pantothenate synthetase family.</text>
</comment>
<comment type="function">
    <text evidence="8">Catalyzes the condensation of pantoate with beta-alanine in an ATP-dependent reaction via a pantoyl-adenylate intermediate.</text>
</comment>
<dbReference type="Proteomes" id="UP000253941">
    <property type="component" value="Unassembled WGS sequence"/>
</dbReference>
<feature type="binding site" evidence="8">
    <location>
        <position position="76"/>
    </location>
    <ligand>
        <name>beta-alanine</name>
        <dbReference type="ChEBI" id="CHEBI:57966"/>
    </ligand>
</feature>
<feature type="active site" description="Proton donor" evidence="8">
    <location>
        <position position="52"/>
    </location>
</feature>
<dbReference type="RefSeq" id="WP_114581025.1">
    <property type="nucleotide sequence ID" value="NZ_QPMH01000003.1"/>
</dbReference>
<organism evidence="9 10">
    <name type="scientific">Ferruginivarius sediminum</name>
    <dbReference type="NCBI Taxonomy" id="2661937"/>
    <lineage>
        <taxon>Bacteria</taxon>
        <taxon>Pseudomonadati</taxon>
        <taxon>Pseudomonadota</taxon>
        <taxon>Alphaproteobacteria</taxon>
        <taxon>Rhodospirillales</taxon>
        <taxon>Rhodospirillaceae</taxon>
        <taxon>Ferruginivarius</taxon>
    </lineage>
</organism>
<reference evidence="9 10" key="1">
    <citation type="submission" date="2018-07" db="EMBL/GenBank/DDBJ databases">
        <title>Venubactetium sediminum gen. nov., sp. nov., isolated from a marine solar saltern.</title>
        <authorList>
            <person name="Wang S."/>
        </authorList>
    </citation>
    <scope>NUCLEOTIDE SEQUENCE [LARGE SCALE GENOMIC DNA]</scope>
    <source>
        <strain evidence="9 10">WD2A32</strain>
    </source>
</reference>
<evidence type="ECO:0000313" key="10">
    <source>
        <dbReference type="Proteomes" id="UP000253941"/>
    </source>
</evidence>
<proteinExistence type="inferred from homology"/>
<comment type="pathway">
    <text evidence="1 8">Cofactor biosynthesis; (R)-pantothenate biosynthesis; (R)-pantothenate from (R)-pantoate and beta-alanine: step 1/1.</text>
</comment>
<dbReference type="EC" id="6.3.2.1" evidence="8"/>
<dbReference type="InterPro" id="IPR003721">
    <property type="entry name" value="Pantoate_ligase"/>
</dbReference>
<dbReference type="GO" id="GO:0004592">
    <property type="term" value="F:pantoate-beta-alanine ligase activity"/>
    <property type="evidence" value="ECO:0007669"/>
    <property type="project" value="UniProtKB-UniRule"/>
</dbReference>
<feature type="binding site" evidence="8">
    <location>
        <position position="168"/>
    </location>
    <ligand>
        <name>(R)-pantoate</name>
        <dbReference type="ChEBI" id="CHEBI:15980"/>
    </ligand>
</feature>